<feature type="transmembrane region" description="Helical" evidence="1">
    <location>
        <begin position="7"/>
        <end position="26"/>
    </location>
</feature>
<organism evidence="2 3">
    <name type="scientific">Haloarcula salinisoli</name>
    <dbReference type="NCBI Taxonomy" id="2487746"/>
    <lineage>
        <taxon>Archaea</taxon>
        <taxon>Methanobacteriati</taxon>
        <taxon>Methanobacteriota</taxon>
        <taxon>Stenosarchaea group</taxon>
        <taxon>Halobacteria</taxon>
        <taxon>Halobacteriales</taxon>
        <taxon>Haloarculaceae</taxon>
        <taxon>Haloarcula</taxon>
    </lineage>
</organism>
<reference evidence="2" key="1">
    <citation type="submission" date="2021-06" db="EMBL/GenBank/DDBJ databases">
        <title>Halomicroarcula sp. F24A a new haloarchaeum isolated from saline soil.</title>
        <authorList>
            <person name="Duran-Viseras A."/>
            <person name="Sanchez-Porro C."/>
            <person name="Ventosa A."/>
        </authorList>
    </citation>
    <scope>NUCLEOTIDE SEQUENCE</scope>
    <source>
        <strain evidence="2">F24A</strain>
    </source>
</reference>
<feature type="transmembrane region" description="Helical" evidence="1">
    <location>
        <begin position="32"/>
        <end position="51"/>
    </location>
</feature>
<keyword evidence="1" id="KW-0812">Transmembrane</keyword>
<proteinExistence type="predicted"/>
<dbReference type="RefSeq" id="WP_220586742.1">
    <property type="nucleotide sequence ID" value="NZ_RKLQ01000001.1"/>
</dbReference>
<comment type="caution">
    <text evidence="2">The sequence shown here is derived from an EMBL/GenBank/DDBJ whole genome shotgun (WGS) entry which is preliminary data.</text>
</comment>
<feature type="transmembrane region" description="Helical" evidence="1">
    <location>
        <begin position="63"/>
        <end position="82"/>
    </location>
</feature>
<gene>
    <name evidence="2" type="ORF">EGD98_02340</name>
</gene>
<keyword evidence="1" id="KW-0472">Membrane</keyword>
<dbReference type="Proteomes" id="UP000783863">
    <property type="component" value="Unassembled WGS sequence"/>
</dbReference>
<evidence type="ECO:0000313" key="3">
    <source>
        <dbReference type="Proteomes" id="UP000783863"/>
    </source>
</evidence>
<dbReference type="EMBL" id="RKLQ01000001">
    <property type="protein sequence ID" value="MBX0302505.1"/>
    <property type="molecule type" value="Genomic_DNA"/>
</dbReference>
<sequence>MVNLTKWSGLVATIASLVVIVLPAFFRVTHPQALTSLLLGEVAAIALAHSAYRASSGKQAAPLSIAVAVVSGLILLVSPLLLSPFDPFLTIMLGTSVLVLAGGVLAGVDRIRGGAAGRQTGAERIAGN</sequence>
<feature type="transmembrane region" description="Helical" evidence="1">
    <location>
        <begin position="88"/>
        <end position="108"/>
    </location>
</feature>
<evidence type="ECO:0008006" key="4">
    <source>
        <dbReference type="Google" id="ProtNLM"/>
    </source>
</evidence>
<accession>A0A8J7YAJ7</accession>
<name>A0A8J7YAJ7_9EURY</name>
<keyword evidence="3" id="KW-1185">Reference proteome</keyword>
<evidence type="ECO:0000256" key="1">
    <source>
        <dbReference type="SAM" id="Phobius"/>
    </source>
</evidence>
<evidence type="ECO:0000313" key="2">
    <source>
        <dbReference type="EMBL" id="MBX0302505.1"/>
    </source>
</evidence>
<keyword evidence="1" id="KW-1133">Transmembrane helix</keyword>
<dbReference type="AlphaFoldDB" id="A0A8J7YAJ7"/>
<protein>
    <recommendedName>
        <fullName evidence="4">SPW repeat-containing protein</fullName>
    </recommendedName>
</protein>